<comment type="caution">
    <text evidence="3">The sequence shown here is derived from an EMBL/GenBank/DDBJ whole genome shotgun (WGS) entry which is preliminary data.</text>
</comment>
<keyword evidence="4" id="KW-1185">Reference proteome</keyword>
<dbReference type="STRING" id="307507.A0A2V0PF16"/>
<dbReference type="Proteomes" id="UP000247498">
    <property type="component" value="Unassembled WGS sequence"/>
</dbReference>
<evidence type="ECO:0000313" key="4">
    <source>
        <dbReference type="Proteomes" id="UP000247498"/>
    </source>
</evidence>
<accession>A0A2V0PF16</accession>
<feature type="compositionally biased region" description="Low complexity" evidence="1">
    <location>
        <begin position="9"/>
        <end position="52"/>
    </location>
</feature>
<evidence type="ECO:0000256" key="1">
    <source>
        <dbReference type="SAM" id="MobiDB-lite"/>
    </source>
</evidence>
<dbReference type="InterPro" id="IPR050361">
    <property type="entry name" value="MPP/UQCRC_Complex"/>
</dbReference>
<feature type="region of interest" description="Disordered" evidence="1">
    <location>
        <begin position="1"/>
        <end position="55"/>
    </location>
</feature>
<feature type="domain" description="Peptidase M16 C-terminal" evidence="2">
    <location>
        <begin position="297"/>
        <end position="493"/>
    </location>
</feature>
<dbReference type="EMBL" id="BDRX01000116">
    <property type="protein sequence ID" value="GBF98119.1"/>
    <property type="molecule type" value="Genomic_DNA"/>
</dbReference>
<dbReference type="PANTHER" id="PTHR11851:SF225">
    <property type="entry name" value="NON-PEPTIDASE HOMOLOG YMXG"/>
    <property type="match status" value="1"/>
</dbReference>
<dbReference type="OrthoDB" id="4365at2759"/>
<evidence type="ECO:0000313" key="3">
    <source>
        <dbReference type="EMBL" id="GBF98119.1"/>
    </source>
</evidence>
<dbReference type="PANTHER" id="PTHR11851">
    <property type="entry name" value="METALLOPROTEASE"/>
    <property type="match status" value="1"/>
</dbReference>
<organism evidence="3 4">
    <name type="scientific">Raphidocelis subcapitata</name>
    <dbReference type="NCBI Taxonomy" id="307507"/>
    <lineage>
        <taxon>Eukaryota</taxon>
        <taxon>Viridiplantae</taxon>
        <taxon>Chlorophyta</taxon>
        <taxon>core chlorophytes</taxon>
        <taxon>Chlorophyceae</taxon>
        <taxon>CS clade</taxon>
        <taxon>Sphaeropleales</taxon>
        <taxon>Selenastraceae</taxon>
        <taxon>Raphidocelis</taxon>
    </lineage>
</organism>
<protein>
    <submittedName>
        <fullName evidence="3">Peptidase M16</fullName>
    </submittedName>
</protein>
<dbReference type="InterPro" id="IPR011249">
    <property type="entry name" value="Metalloenz_LuxS/M16"/>
</dbReference>
<name>A0A2V0PF16_9CHLO</name>
<dbReference type="Pfam" id="PF05193">
    <property type="entry name" value="Peptidase_M16_C"/>
    <property type="match status" value="1"/>
</dbReference>
<dbReference type="InterPro" id="IPR007863">
    <property type="entry name" value="Peptidase_M16_C"/>
</dbReference>
<dbReference type="InParanoid" id="A0A2V0PF16"/>
<gene>
    <name evidence="3" type="ORF">Rsub_10866</name>
</gene>
<evidence type="ECO:0000259" key="2">
    <source>
        <dbReference type="Pfam" id="PF05193"/>
    </source>
</evidence>
<dbReference type="Gene3D" id="3.30.830.10">
    <property type="entry name" value="Metalloenzyme, LuxS/M16 peptidase-like"/>
    <property type="match status" value="2"/>
</dbReference>
<dbReference type="AlphaFoldDB" id="A0A2V0PF16"/>
<dbReference type="SUPFAM" id="SSF63411">
    <property type="entry name" value="LuxS/MPP-like metallohydrolase"/>
    <property type="match status" value="2"/>
</dbReference>
<dbReference type="GO" id="GO:0046872">
    <property type="term" value="F:metal ion binding"/>
    <property type="evidence" value="ECO:0007669"/>
    <property type="project" value="InterPro"/>
</dbReference>
<reference evidence="3 4" key="1">
    <citation type="journal article" date="2018" name="Sci. Rep.">
        <title>Raphidocelis subcapitata (=Pseudokirchneriella subcapitata) provides an insight into genome evolution and environmental adaptations in the Sphaeropleales.</title>
        <authorList>
            <person name="Suzuki S."/>
            <person name="Yamaguchi H."/>
            <person name="Nakajima N."/>
            <person name="Kawachi M."/>
        </authorList>
    </citation>
    <scope>NUCLEOTIDE SEQUENCE [LARGE SCALE GENOMIC DNA]</scope>
    <source>
        <strain evidence="3 4">NIES-35</strain>
    </source>
</reference>
<sequence>MHFSGQPGGSSALRSRSSPGSHQIRCVRAAAAPAPPRAGGAAGQQPPARGVASRSTCHGRAAAAALAALLALGSPQQQALAEAAPPAQLERSAAPAPSPGALLLDDARAAGVLRALPAPPRTAPPLPRIARQDIRRSVLPNGLRLLLLRDPQVPLVRGTLLLAGGQSASPADKVGLASIAAEVQRAGGSAVHPGDALDERLEDLAAAIEAVAGPRAVSVEFECASEDAAEVLSLVGELAAAPAFPAERLAVVKQQVLESLSHRDDVASSVARRELRKIMLGPDSLWARTPTPAGVASITDADLRAWWAEWERPDAAVLAVVGDFEADEMAAAAARALGGWAPAPGQPLAPRPVPGAGVEAAAAAAAAAAAGERSQAGGGAGVVWLVDRPGAAQASVATGEPGVSLTHPDAARLSALNSVLNSFGGALFDELRTREGLCYSVSGGWELPFDHEGAFLAAGETSQPALFLKELRRVLAAATEAPPPAERLARAKQERINSFVFNFATPAAQLQRAAAYELLGVPEGFLYNFRDSLQAVSAADVAAAAARHLHPYGQPAVVVADAAAAAPALRAAGFEVRPLALERYD</sequence>
<proteinExistence type="predicted"/>